<evidence type="ECO:0000313" key="1">
    <source>
        <dbReference type="EMBL" id="KAJ2813763.1"/>
    </source>
</evidence>
<reference evidence="1" key="1">
    <citation type="submission" date="2022-07" db="EMBL/GenBank/DDBJ databases">
        <title>Phylogenomic reconstructions and comparative analyses of Kickxellomycotina fungi.</title>
        <authorList>
            <person name="Reynolds N.K."/>
            <person name="Stajich J.E."/>
            <person name="Barry K."/>
            <person name="Grigoriev I.V."/>
            <person name="Crous P."/>
            <person name="Smith M.E."/>
        </authorList>
    </citation>
    <scope>NUCLEOTIDE SEQUENCE</scope>
    <source>
        <strain evidence="1">CBS 102833</strain>
    </source>
</reference>
<proteinExistence type="predicted"/>
<dbReference type="EC" id="5.2.1.8" evidence="1"/>
<organism evidence="1 2">
    <name type="scientific">Coemansia furcata</name>
    <dbReference type="NCBI Taxonomy" id="417177"/>
    <lineage>
        <taxon>Eukaryota</taxon>
        <taxon>Fungi</taxon>
        <taxon>Fungi incertae sedis</taxon>
        <taxon>Zoopagomycota</taxon>
        <taxon>Kickxellomycotina</taxon>
        <taxon>Kickxellomycetes</taxon>
        <taxon>Kickxellales</taxon>
        <taxon>Kickxellaceae</taxon>
        <taxon>Coemansia</taxon>
    </lineage>
</organism>
<keyword evidence="2" id="KW-1185">Reference proteome</keyword>
<dbReference type="EMBL" id="JANBUP010000023">
    <property type="protein sequence ID" value="KAJ2813763.1"/>
    <property type="molecule type" value="Genomic_DNA"/>
</dbReference>
<comment type="caution">
    <text evidence="1">The sequence shown here is derived from an EMBL/GenBank/DDBJ whole genome shotgun (WGS) entry which is preliminary data.</text>
</comment>
<evidence type="ECO:0000313" key="2">
    <source>
        <dbReference type="Proteomes" id="UP001140096"/>
    </source>
</evidence>
<name>A0ACC1LS95_9FUNG</name>
<protein>
    <submittedName>
        <fullName evidence="1">Peptidyl-prolyl cis-trans isomerase pin4</fullName>
        <ecNumber evidence="1">5.2.1.8</ecNumber>
    </submittedName>
</protein>
<keyword evidence="1" id="KW-0413">Isomerase</keyword>
<accession>A0ACC1LS95</accession>
<dbReference type="Proteomes" id="UP001140096">
    <property type="component" value="Unassembled WGS sequence"/>
</dbReference>
<gene>
    <name evidence="1" type="primary">PIN4_1</name>
    <name evidence="1" type="ORF">H4S07_000430</name>
</gene>
<sequence length="166" mass="18075">MGKDNKKAKAPVKEKDNKGKAPAKEKDNKGKAPAKEKDSKGKAPAKEKDKAKPAAKGKEKEKGDTKLKTVNAIQVRHILCEKQSRALEAIAKIKTGTAFNVVATEYSEDKARNGGSLGWMIRGSMDGVFQDAAFLLPISTCANPKYTDPPVKSKHGYHVIMVEDRK</sequence>